<dbReference type="PANTHER" id="PTHR18934">
    <property type="entry name" value="ATP-DEPENDENT RNA HELICASE"/>
    <property type="match status" value="1"/>
</dbReference>
<dbReference type="GO" id="GO:0006397">
    <property type="term" value="P:mRNA processing"/>
    <property type="evidence" value="ECO:0007669"/>
    <property type="project" value="UniProtKB-KW"/>
</dbReference>
<dbReference type="eggNOG" id="KOG0923">
    <property type="taxonomic scope" value="Eukaryota"/>
</dbReference>
<protein>
    <recommendedName>
        <fullName evidence="2">RNA helicase</fullName>
        <ecNumber evidence="2">3.6.4.13</ecNumber>
    </recommendedName>
</protein>
<keyword evidence="7" id="KW-0067">ATP-binding</keyword>
<dbReference type="GO" id="GO:0071013">
    <property type="term" value="C:catalytic step 2 spliceosome"/>
    <property type="evidence" value="ECO:0007669"/>
    <property type="project" value="TreeGrafter"/>
</dbReference>
<evidence type="ECO:0000256" key="3">
    <source>
        <dbReference type="ARBA" id="ARBA00022664"/>
    </source>
</evidence>
<dbReference type="SMART" id="SM00487">
    <property type="entry name" value="DEXDc"/>
    <property type="match status" value="1"/>
</dbReference>
<comment type="catalytic activity">
    <reaction evidence="10">
        <text>ATP + H2O = ADP + phosphate + H(+)</text>
        <dbReference type="Rhea" id="RHEA:13065"/>
        <dbReference type="ChEBI" id="CHEBI:15377"/>
        <dbReference type="ChEBI" id="CHEBI:15378"/>
        <dbReference type="ChEBI" id="CHEBI:30616"/>
        <dbReference type="ChEBI" id="CHEBI:43474"/>
        <dbReference type="ChEBI" id="CHEBI:456216"/>
        <dbReference type="EC" id="3.6.4.13"/>
    </reaction>
</comment>
<dbReference type="Pfam" id="PF07717">
    <property type="entry name" value="OB_NTP_bind"/>
    <property type="match status" value="1"/>
</dbReference>
<dbReference type="Gene3D" id="1.20.120.1080">
    <property type="match status" value="1"/>
</dbReference>
<evidence type="ECO:0000259" key="12">
    <source>
        <dbReference type="PROSITE" id="PS51192"/>
    </source>
</evidence>
<keyword evidence="4" id="KW-0547">Nucleotide-binding</keyword>
<dbReference type="GO" id="GO:0008380">
    <property type="term" value="P:RNA splicing"/>
    <property type="evidence" value="ECO:0007669"/>
    <property type="project" value="UniProtKB-KW"/>
</dbReference>
<dbReference type="SMART" id="SM00847">
    <property type="entry name" value="HA2"/>
    <property type="match status" value="1"/>
</dbReference>
<dbReference type="STRING" id="396776.A0A0J8RNE2"/>
<comment type="subcellular location">
    <subcellularLocation>
        <location evidence="1">Nucleus</location>
    </subcellularLocation>
</comment>
<keyword evidence="3" id="KW-0507">mRNA processing</keyword>
<dbReference type="FunFam" id="3.40.50.300:FF:002859">
    <property type="entry name" value="putative pre-mRNA-splicing factor ATP-dependent RNA helicase DHX16 isoform X1"/>
    <property type="match status" value="1"/>
</dbReference>
<feature type="compositionally biased region" description="Basic and acidic residues" evidence="11">
    <location>
        <begin position="108"/>
        <end position="145"/>
    </location>
</feature>
<keyword evidence="5" id="KW-0378">Hydrolase</keyword>
<evidence type="ECO:0000256" key="4">
    <source>
        <dbReference type="ARBA" id="ARBA00022741"/>
    </source>
</evidence>
<dbReference type="EMBL" id="DS016988">
    <property type="protein sequence ID" value="KMU85509.1"/>
    <property type="molecule type" value="Genomic_DNA"/>
</dbReference>
<dbReference type="Gene3D" id="3.40.50.300">
    <property type="entry name" value="P-loop containing nucleotide triphosphate hydrolases"/>
    <property type="match status" value="2"/>
</dbReference>
<feature type="region of interest" description="Disordered" evidence="11">
    <location>
        <begin position="66"/>
        <end position="252"/>
    </location>
</feature>
<dbReference type="InterPro" id="IPR027417">
    <property type="entry name" value="P-loop_NTPase"/>
</dbReference>
<dbReference type="Pfam" id="PF04408">
    <property type="entry name" value="WHD_HA2"/>
    <property type="match status" value="1"/>
</dbReference>
<dbReference type="Pfam" id="PF21010">
    <property type="entry name" value="HA2_C"/>
    <property type="match status" value="1"/>
</dbReference>
<feature type="domain" description="Helicase C-terminal" evidence="13">
    <location>
        <begin position="591"/>
        <end position="743"/>
    </location>
</feature>
<evidence type="ECO:0000256" key="8">
    <source>
        <dbReference type="ARBA" id="ARBA00023187"/>
    </source>
</evidence>
<dbReference type="VEuPathDB" id="FungiDB:CIHG_03292"/>
<dbReference type="EC" id="3.6.4.13" evidence="2"/>
<evidence type="ECO:0000313" key="15">
    <source>
        <dbReference type="Proteomes" id="UP000054563"/>
    </source>
</evidence>
<name>A0A0J8RNE2_COCIT</name>
<dbReference type="GO" id="GO:0005684">
    <property type="term" value="C:U2-type spliceosomal complex"/>
    <property type="evidence" value="ECO:0007669"/>
    <property type="project" value="UniProtKB-ARBA"/>
</dbReference>
<dbReference type="GO" id="GO:0016787">
    <property type="term" value="F:hydrolase activity"/>
    <property type="evidence" value="ECO:0007669"/>
    <property type="project" value="UniProtKB-KW"/>
</dbReference>
<dbReference type="Pfam" id="PF01480">
    <property type="entry name" value="PWI"/>
    <property type="match status" value="1"/>
</dbReference>
<keyword evidence="9" id="KW-0539">Nucleus</keyword>
<dbReference type="GO" id="GO:0003723">
    <property type="term" value="F:RNA binding"/>
    <property type="evidence" value="ECO:0007669"/>
    <property type="project" value="TreeGrafter"/>
</dbReference>
<evidence type="ECO:0000256" key="7">
    <source>
        <dbReference type="ARBA" id="ARBA00022840"/>
    </source>
</evidence>
<proteinExistence type="predicted"/>
<dbReference type="InterPro" id="IPR048333">
    <property type="entry name" value="HA2_WH"/>
</dbReference>
<dbReference type="InterPro" id="IPR007502">
    <property type="entry name" value="Helicase-assoc_dom"/>
</dbReference>
<dbReference type="GO" id="GO:0005524">
    <property type="term" value="F:ATP binding"/>
    <property type="evidence" value="ECO:0007669"/>
    <property type="project" value="UniProtKB-KW"/>
</dbReference>
<evidence type="ECO:0000259" key="13">
    <source>
        <dbReference type="PROSITE" id="PS51194"/>
    </source>
</evidence>
<evidence type="ECO:0000256" key="1">
    <source>
        <dbReference type="ARBA" id="ARBA00004123"/>
    </source>
</evidence>
<evidence type="ECO:0000256" key="11">
    <source>
        <dbReference type="SAM" id="MobiDB-lite"/>
    </source>
</evidence>
<dbReference type="Pfam" id="PF00270">
    <property type="entry name" value="DEAD"/>
    <property type="match status" value="1"/>
</dbReference>
<evidence type="ECO:0000256" key="9">
    <source>
        <dbReference type="ARBA" id="ARBA00023242"/>
    </source>
</evidence>
<keyword evidence="8" id="KW-0508">mRNA splicing</keyword>
<dbReference type="InterPro" id="IPR011545">
    <property type="entry name" value="DEAD/DEAH_box_helicase_dom"/>
</dbReference>
<dbReference type="SUPFAM" id="SSF52540">
    <property type="entry name" value="P-loop containing nucleoside triphosphate hydrolases"/>
    <property type="match status" value="1"/>
</dbReference>
<feature type="compositionally biased region" description="Acidic residues" evidence="11">
    <location>
        <begin position="163"/>
        <end position="183"/>
    </location>
</feature>
<keyword evidence="6 14" id="KW-0347">Helicase</keyword>
<dbReference type="Proteomes" id="UP000054563">
    <property type="component" value="Unassembled WGS sequence"/>
</dbReference>
<dbReference type="PANTHER" id="PTHR18934:SF83">
    <property type="entry name" value="PRE-MRNA-SPLICING FACTOR ATP-DEPENDENT RNA HELICASE DHX16"/>
    <property type="match status" value="1"/>
</dbReference>
<accession>A0A0J8RNE2</accession>
<dbReference type="InterPro" id="IPR002483">
    <property type="entry name" value="PWI_dom"/>
</dbReference>
<evidence type="ECO:0000256" key="5">
    <source>
        <dbReference type="ARBA" id="ARBA00022801"/>
    </source>
</evidence>
<dbReference type="InterPro" id="IPR002464">
    <property type="entry name" value="DNA/RNA_helicase_DEAH_CS"/>
</dbReference>
<dbReference type="FunFam" id="1.20.120.1080:FF:000001">
    <property type="entry name" value="Pre-mRNA-splicing factor ATP-dependent RNA helicase"/>
    <property type="match status" value="1"/>
</dbReference>
<dbReference type="GO" id="GO:0003724">
    <property type="term" value="F:RNA helicase activity"/>
    <property type="evidence" value="ECO:0007669"/>
    <property type="project" value="UniProtKB-EC"/>
</dbReference>
<dbReference type="InterPro" id="IPR014001">
    <property type="entry name" value="Helicase_ATP-bd"/>
</dbReference>
<feature type="domain" description="Helicase ATP-binding" evidence="12">
    <location>
        <begin position="402"/>
        <end position="566"/>
    </location>
</feature>
<dbReference type="PROSITE" id="PS51192">
    <property type="entry name" value="HELICASE_ATP_BIND_1"/>
    <property type="match status" value="1"/>
</dbReference>
<dbReference type="CDD" id="cd18791">
    <property type="entry name" value="SF2_C_RHA"/>
    <property type="match status" value="1"/>
</dbReference>
<evidence type="ECO:0000256" key="2">
    <source>
        <dbReference type="ARBA" id="ARBA00012552"/>
    </source>
</evidence>
<feature type="compositionally biased region" description="Basic and acidic residues" evidence="11">
    <location>
        <begin position="206"/>
        <end position="252"/>
    </location>
</feature>
<dbReference type="OrthoDB" id="10253254at2759"/>
<reference evidence="15" key="1">
    <citation type="journal article" date="2010" name="Genome Res.">
        <title>Population genomic sequencing of Coccidioides fungi reveals recent hybridization and transposon control.</title>
        <authorList>
            <person name="Neafsey D.E."/>
            <person name="Barker B.M."/>
            <person name="Sharpton T.J."/>
            <person name="Stajich J.E."/>
            <person name="Park D.J."/>
            <person name="Whiston E."/>
            <person name="Hung C.-Y."/>
            <person name="McMahan C."/>
            <person name="White J."/>
            <person name="Sykes S."/>
            <person name="Heiman D."/>
            <person name="Young S."/>
            <person name="Zeng Q."/>
            <person name="Abouelleil A."/>
            <person name="Aftuck L."/>
            <person name="Bessette D."/>
            <person name="Brown A."/>
            <person name="FitzGerald M."/>
            <person name="Lui A."/>
            <person name="Macdonald J.P."/>
            <person name="Priest M."/>
            <person name="Orbach M.J."/>
            <person name="Galgiani J.N."/>
            <person name="Kirkland T.N."/>
            <person name="Cole G.T."/>
            <person name="Birren B.W."/>
            <person name="Henn M.R."/>
            <person name="Taylor J.W."/>
            <person name="Rounsley S.D."/>
        </authorList>
    </citation>
    <scope>NUCLEOTIDE SEQUENCE [LARGE SCALE GENOMIC DNA]</scope>
    <source>
        <strain evidence="15">H538.4</strain>
    </source>
</reference>
<dbReference type="FunFam" id="3.40.50.300:FF:000726">
    <property type="entry name" value="Pre-mRNA-splicing factor ATP-dependent RNA helicase"/>
    <property type="match status" value="1"/>
</dbReference>
<dbReference type="PROSITE" id="PS51194">
    <property type="entry name" value="HELICASE_CTER"/>
    <property type="match status" value="1"/>
</dbReference>
<dbReference type="AlphaFoldDB" id="A0A0J8RNE2"/>
<gene>
    <name evidence="14" type="ORF">CIHG_03292</name>
</gene>
<dbReference type="PROSITE" id="PS00690">
    <property type="entry name" value="DEAH_ATP_HELICASE"/>
    <property type="match status" value="1"/>
</dbReference>
<dbReference type="SMART" id="SM00490">
    <property type="entry name" value="HELICc"/>
    <property type="match status" value="1"/>
</dbReference>
<evidence type="ECO:0000256" key="6">
    <source>
        <dbReference type="ARBA" id="ARBA00022806"/>
    </source>
</evidence>
<sequence length="1019" mass="114927">MDTRTYVSDSLLRLTGASDPTVIDFILATTSSAKSPTSLREKLEPFLDASAGDIESFVSELWSRAGLKGSAGKSEKQNKPEDSTKKRYRLVEMEDGTVDHPGLGPTIDVEKSRRRDKSERNGDSRRQSDREDKRKRDRDGETSERHRSKKLRRIDKRDFEDRWGDEEIPGDELQEQEPVDDLVEGSPRRRGRSPSEVSVSSDLDEETKRERARQRDLKERDEFAKRLAKKDEQKSKKIVEDRSSTKDSDVARRRALAEDAAAREAAMPDLRLRSRQELFPEKGKIDRKRKEEALYKRYVDRDERGQERFITEHEEWENEQTAKAKAQITKAEFVDEGDYEYVFDDAQKINFIMDSKLEGDRKPLTKEQRLLAQQIDAAEKKAASIEETRKSLPIYQFRDELLQAVADHQIIIIVGETGSGKTTQIPQYLHEAGYTKGGMKIGCTQPRRVAAMSVAARVAEEMGVKVGNEVGYAIRFEDATSDKTILKYMTDGMLLRELLTEPDLSQYSALMIDEAHERTVPTDIACGLLKDIAKARPDLKLLISSATIDAQKFQKYFDDAPIFNIPGRRYPVDIHYTSQPEANYLAAAITTIFQIHITQGKGDILVFLTGQEEIEAAEQNLQETARKLGGKMPEMIICPIYANLPSELQTKIFEPTPPGARKVVLATNIAETSLTIDGIVLVVTPCSRASAGQRAGRAGRVGPGKCFRLYTKWAYHNELEANTTPEIQRTNLSGVVLALKSLGIDDLLDFDFMDPPPAETLIRALEQLYALGALNDHGELTKVGRQMAEFPTDPMLAKAILAADKYGCVEEVLSIIAMLGEASALFYRPKDKRIHADSARARFTIKDGGDHLTLLNIWNQWVDSDFSYVWARENFLQQRSLTRARDVRDQLAKLCDRVEVTVNTAGANNLVPIQKAITAGFFPNAARLQRGGDSYRTVKNGQTVYLHPSSTLFDVNPKWVIYHELVLTSKEYMRSNMPLQPEWLVELAPHYHKQKDLESLGVDKKVPKGKGAVGEKSKI</sequence>
<evidence type="ECO:0000313" key="14">
    <source>
        <dbReference type="EMBL" id="KMU85509.1"/>
    </source>
</evidence>
<dbReference type="Gene3D" id="1.20.1390.10">
    <property type="entry name" value="PWI domain"/>
    <property type="match status" value="1"/>
</dbReference>
<feature type="compositionally biased region" description="Basic and acidic residues" evidence="11">
    <location>
        <begin position="73"/>
        <end position="92"/>
    </location>
</feature>
<dbReference type="InterPro" id="IPR011709">
    <property type="entry name" value="DEAD-box_helicase_OB_fold"/>
</dbReference>
<dbReference type="Pfam" id="PF00271">
    <property type="entry name" value="Helicase_C"/>
    <property type="match status" value="1"/>
</dbReference>
<evidence type="ECO:0000256" key="10">
    <source>
        <dbReference type="ARBA" id="ARBA00047984"/>
    </source>
</evidence>
<dbReference type="InterPro" id="IPR001650">
    <property type="entry name" value="Helicase_C-like"/>
</dbReference>
<organism evidence="14 15">
    <name type="scientific">Coccidioides immitis H538.4</name>
    <dbReference type="NCBI Taxonomy" id="396776"/>
    <lineage>
        <taxon>Eukaryota</taxon>
        <taxon>Fungi</taxon>
        <taxon>Dikarya</taxon>
        <taxon>Ascomycota</taxon>
        <taxon>Pezizomycotina</taxon>
        <taxon>Eurotiomycetes</taxon>
        <taxon>Eurotiomycetidae</taxon>
        <taxon>Onygenales</taxon>
        <taxon>Onygenaceae</taxon>
        <taxon>Coccidioides</taxon>
    </lineage>
</organism>